<evidence type="ECO:0000313" key="3">
    <source>
        <dbReference type="Proteomes" id="UP000263517"/>
    </source>
</evidence>
<gene>
    <name evidence="2" type="ORF">DCW74_20520</name>
</gene>
<sequence length="605" mass="64034">MSDYVNILQTTTTGFTPYFTSGYVFSTGAIANGGAWYDAYTPSGLHSSGGFLVGISEDSSKLKSFLETADLGSITFSDLDYADTGKFIIGASDLRGTGIHYSGFGAAAGSAPLTASTAYHFAAYQEITGAAGLSTVVTGKIGIGNDFAGGFYEGTVTTDDLEIDIETTFDTGSQSGSGIRFGRNLSLSMNFIDRAGDSVGSASEFAGNPYFSNLNIDIGSAPNPTVNIVRSGYKENFQDPLFEFSEVDNINVFGSFTKDYTVRTRLTDENGEISTGDFVVYGSPTPKIVSSLVQDASGTFRNNNSSNFVSPTPDAPHSQDLTSHSQINTTPLTGGIYVEVDFPYGQRVDLDRIDIYGASGQGNSFPLKPANFLRSHDLSEGLSNFTITRNFGVTQEVPYFYALVPYSTDGTSGTPQSIGPFTAAAQNLARDPILYKNVANQKMKGCLDIHGCGLNVYAEEDADNKIVTLKPDSSGAGEVSVKDSNGVVSVKLSDTSSRGQIGLFDSAGNLRGEMIVDPNNQGKLTLKDSAANTSIELSSDSDKRGKMDVYDAEGDSVVEIKADSNDEGIMSIKDSFGALSTKIQGHKAIMAAFDSNIYSTGSVIV</sequence>
<evidence type="ECO:0000256" key="1">
    <source>
        <dbReference type="SAM" id="MobiDB-lite"/>
    </source>
</evidence>
<accession>A0A350P9Z1</accession>
<name>A0A350P9Z1_9ALTE</name>
<evidence type="ECO:0000313" key="2">
    <source>
        <dbReference type="EMBL" id="HAW78108.1"/>
    </source>
</evidence>
<dbReference type="EMBL" id="DNAN01000714">
    <property type="protein sequence ID" value="HAW78108.1"/>
    <property type="molecule type" value="Genomic_DNA"/>
</dbReference>
<feature type="region of interest" description="Disordered" evidence="1">
    <location>
        <begin position="302"/>
        <end position="322"/>
    </location>
</feature>
<feature type="non-terminal residue" evidence="2">
    <location>
        <position position="605"/>
    </location>
</feature>
<dbReference type="AlphaFoldDB" id="A0A350P9Z1"/>
<protein>
    <submittedName>
        <fullName evidence="2">Uncharacterized protein</fullName>
    </submittedName>
</protein>
<reference evidence="2 3" key="1">
    <citation type="journal article" date="2018" name="Nat. Biotechnol.">
        <title>A standardized bacterial taxonomy based on genome phylogeny substantially revises the tree of life.</title>
        <authorList>
            <person name="Parks D.H."/>
            <person name="Chuvochina M."/>
            <person name="Waite D.W."/>
            <person name="Rinke C."/>
            <person name="Skarshewski A."/>
            <person name="Chaumeil P.A."/>
            <person name="Hugenholtz P."/>
        </authorList>
    </citation>
    <scope>NUCLEOTIDE SEQUENCE [LARGE SCALE GENOMIC DNA]</scope>
    <source>
        <strain evidence="2">UBA11978</strain>
    </source>
</reference>
<proteinExistence type="predicted"/>
<comment type="caution">
    <text evidence="2">The sequence shown here is derived from an EMBL/GenBank/DDBJ whole genome shotgun (WGS) entry which is preliminary data.</text>
</comment>
<dbReference type="Proteomes" id="UP000263517">
    <property type="component" value="Unassembled WGS sequence"/>
</dbReference>
<organism evidence="2 3">
    <name type="scientific">Alteromonas australica</name>
    <dbReference type="NCBI Taxonomy" id="589873"/>
    <lineage>
        <taxon>Bacteria</taxon>
        <taxon>Pseudomonadati</taxon>
        <taxon>Pseudomonadota</taxon>
        <taxon>Gammaproteobacteria</taxon>
        <taxon>Alteromonadales</taxon>
        <taxon>Alteromonadaceae</taxon>
        <taxon>Alteromonas/Salinimonas group</taxon>
        <taxon>Alteromonas</taxon>
    </lineage>
</organism>